<keyword evidence="6" id="KW-1185">Reference proteome</keyword>
<dbReference type="GO" id="GO:0000976">
    <property type="term" value="F:transcription cis-regulatory region binding"/>
    <property type="evidence" value="ECO:0007669"/>
    <property type="project" value="TreeGrafter"/>
</dbReference>
<name>A0A1S6HW01_9GAMM</name>
<keyword evidence="3" id="KW-0804">Transcription</keyword>
<dbReference type="STRING" id="225848.Sps_04529"/>
<dbReference type="InterPro" id="IPR018060">
    <property type="entry name" value="HTH_AraC"/>
</dbReference>
<dbReference type="InterPro" id="IPR032687">
    <property type="entry name" value="AraC-type_N"/>
</dbReference>
<evidence type="ECO:0000313" key="6">
    <source>
        <dbReference type="Proteomes" id="UP000189545"/>
    </source>
</evidence>
<dbReference type="GO" id="GO:0005829">
    <property type="term" value="C:cytosol"/>
    <property type="evidence" value="ECO:0007669"/>
    <property type="project" value="TreeGrafter"/>
</dbReference>
<dbReference type="AlphaFoldDB" id="A0A1S6HW01"/>
<dbReference type="KEGG" id="spsw:Sps_04529"/>
<keyword evidence="2 5" id="KW-0238">DNA-binding</keyword>
<feature type="domain" description="HTH araC/xylS-type" evidence="4">
    <location>
        <begin position="234"/>
        <end position="332"/>
    </location>
</feature>
<dbReference type="PANTHER" id="PTHR47894:SF4">
    <property type="entry name" value="HTH-TYPE TRANSCRIPTIONAL REGULATOR GADX"/>
    <property type="match status" value="1"/>
</dbReference>
<dbReference type="SUPFAM" id="SSF46689">
    <property type="entry name" value="Homeodomain-like"/>
    <property type="match status" value="1"/>
</dbReference>
<evidence type="ECO:0000313" key="5">
    <source>
        <dbReference type="EMBL" id="AQS39614.1"/>
    </source>
</evidence>
<evidence type="ECO:0000256" key="3">
    <source>
        <dbReference type="ARBA" id="ARBA00023163"/>
    </source>
</evidence>
<dbReference type="PANTHER" id="PTHR47894">
    <property type="entry name" value="HTH-TYPE TRANSCRIPTIONAL REGULATOR GADX"/>
    <property type="match status" value="1"/>
</dbReference>
<gene>
    <name evidence="5" type="ORF">Sps_04529</name>
</gene>
<sequence>MKQHYLIRSGSLSGFDDLVSELGGNSEDLLSQCGLSRDDFSNPDNMIAFADMINLLELGAEQLDCKDFGLRLAAMQGVEVLGPVGMLMLSSQTVREALANAQRYMAVHSHGEYWMVREINQSALIERYQVFQDISHAKQYKELSFGVCLRLIKALIGSQTKVERLEFAHAPISDNGVYRKYFECQVVFNQENDRLILDSAYLSQDIQLISQEDKYLIEVYLKSLIDQFGDDIERKIKTLILQTMGIREANIEDIAQLLNMNKRTVQRRLKDKGLTFKQLLIDVRISTACWHLESSNIDITLLSEVLGFGDVSAFSKSFRNRMNSSPLQWRKASNEKAK</sequence>
<dbReference type="Proteomes" id="UP000189545">
    <property type="component" value="Chromosome"/>
</dbReference>
<dbReference type="Gene3D" id="1.10.10.60">
    <property type="entry name" value="Homeodomain-like"/>
    <property type="match status" value="1"/>
</dbReference>
<accession>A0A1S6HW01</accession>
<evidence type="ECO:0000259" key="4">
    <source>
        <dbReference type="PROSITE" id="PS01124"/>
    </source>
</evidence>
<dbReference type="GO" id="GO:0003700">
    <property type="term" value="F:DNA-binding transcription factor activity"/>
    <property type="evidence" value="ECO:0007669"/>
    <property type="project" value="InterPro"/>
</dbReference>
<dbReference type="InterPro" id="IPR009057">
    <property type="entry name" value="Homeodomain-like_sf"/>
</dbReference>
<dbReference type="SMART" id="SM00342">
    <property type="entry name" value="HTH_ARAC"/>
    <property type="match status" value="1"/>
</dbReference>
<dbReference type="EMBL" id="CP014782">
    <property type="protein sequence ID" value="AQS39614.1"/>
    <property type="molecule type" value="Genomic_DNA"/>
</dbReference>
<dbReference type="OrthoDB" id="6816069at2"/>
<keyword evidence="1" id="KW-0805">Transcription regulation</keyword>
<protein>
    <submittedName>
        <fullName evidence="5">DNA-binding domain-containing protein, AraC-type</fullName>
    </submittedName>
</protein>
<reference evidence="5 6" key="1">
    <citation type="submission" date="2016-03" db="EMBL/GenBank/DDBJ databases">
        <title>Complete genome sequence of Shewanella psychrophila WP2, a deep sea bacterium isolated from west Pacific sediment.</title>
        <authorList>
            <person name="Xu G."/>
            <person name="Jian H."/>
        </authorList>
    </citation>
    <scope>NUCLEOTIDE SEQUENCE [LARGE SCALE GENOMIC DNA]</scope>
    <source>
        <strain evidence="5 6">WP2</strain>
    </source>
</reference>
<dbReference type="RefSeq" id="WP_077754486.1">
    <property type="nucleotide sequence ID" value="NZ_CP014782.1"/>
</dbReference>
<evidence type="ECO:0000256" key="1">
    <source>
        <dbReference type="ARBA" id="ARBA00023015"/>
    </source>
</evidence>
<dbReference type="Pfam" id="PF12625">
    <property type="entry name" value="Arabinose_bd"/>
    <property type="match status" value="1"/>
</dbReference>
<dbReference type="Pfam" id="PF12833">
    <property type="entry name" value="HTH_18"/>
    <property type="match status" value="1"/>
</dbReference>
<proteinExistence type="predicted"/>
<evidence type="ECO:0000256" key="2">
    <source>
        <dbReference type="ARBA" id="ARBA00023125"/>
    </source>
</evidence>
<organism evidence="5 6">
    <name type="scientific">Shewanella psychrophila</name>
    <dbReference type="NCBI Taxonomy" id="225848"/>
    <lineage>
        <taxon>Bacteria</taxon>
        <taxon>Pseudomonadati</taxon>
        <taxon>Pseudomonadota</taxon>
        <taxon>Gammaproteobacteria</taxon>
        <taxon>Alteromonadales</taxon>
        <taxon>Shewanellaceae</taxon>
        <taxon>Shewanella</taxon>
    </lineage>
</organism>
<dbReference type="PROSITE" id="PS01124">
    <property type="entry name" value="HTH_ARAC_FAMILY_2"/>
    <property type="match status" value="1"/>
</dbReference>